<dbReference type="GO" id="GO:0005737">
    <property type="term" value="C:cytoplasm"/>
    <property type="evidence" value="ECO:0007669"/>
    <property type="project" value="TreeGrafter"/>
</dbReference>
<reference evidence="8 9" key="1">
    <citation type="journal article" date="2018" name="Mol. Biol. Evol.">
        <title>Broad Genomic Sampling Reveals a Smut Pathogenic Ancestry of the Fungal Clade Ustilaginomycotina.</title>
        <authorList>
            <person name="Kijpornyongpan T."/>
            <person name="Mondo S.J."/>
            <person name="Barry K."/>
            <person name="Sandor L."/>
            <person name="Lee J."/>
            <person name="Lipzen A."/>
            <person name="Pangilinan J."/>
            <person name="LaButti K."/>
            <person name="Hainaut M."/>
            <person name="Henrissat B."/>
            <person name="Grigoriev I.V."/>
            <person name="Spatafora J.W."/>
            <person name="Aime M.C."/>
        </authorList>
    </citation>
    <scope>NUCLEOTIDE SEQUENCE [LARGE SCALE GENOMIC DNA]</scope>
    <source>
        <strain evidence="8 9">MCA 4198</strain>
    </source>
</reference>
<dbReference type="OrthoDB" id="10006270at2759"/>
<dbReference type="GO" id="GO:0005680">
    <property type="term" value="C:anaphase-promoting complex"/>
    <property type="evidence" value="ECO:0007669"/>
    <property type="project" value="TreeGrafter"/>
</dbReference>
<dbReference type="GeneID" id="37041545"/>
<keyword evidence="9" id="KW-1185">Reference proteome</keyword>
<evidence type="ECO:0000256" key="2">
    <source>
        <dbReference type="ARBA" id="ARBA00022737"/>
    </source>
</evidence>
<evidence type="ECO:0000256" key="5">
    <source>
        <dbReference type="ARBA" id="ARBA00022803"/>
    </source>
</evidence>
<feature type="repeat" description="TPR" evidence="7">
    <location>
        <begin position="334"/>
        <end position="367"/>
    </location>
</feature>
<feature type="repeat" description="TPR" evidence="7">
    <location>
        <begin position="152"/>
        <end position="185"/>
    </location>
</feature>
<dbReference type="GO" id="GO:0016567">
    <property type="term" value="P:protein ubiquitination"/>
    <property type="evidence" value="ECO:0007669"/>
    <property type="project" value="TreeGrafter"/>
</dbReference>
<dbReference type="GO" id="GO:0045842">
    <property type="term" value="P:positive regulation of mitotic metaphase/anaphase transition"/>
    <property type="evidence" value="ECO:0007669"/>
    <property type="project" value="TreeGrafter"/>
</dbReference>
<keyword evidence="6" id="KW-0131">Cell cycle</keyword>
<dbReference type="InterPro" id="IPR019734">
    <property type="entry name" value="TPR_rpt"/>
</dbReference>
<dbReference type="PROSITE" id="PS50293">
    <property type="entry name" value="TPR_REGION"/>
    <property type="match status" value="2"/>
</dbReference>
<evidence type="ECO:0000256" key="3">
    <source>
        <dbReference type="ARBA" id="ARBA00022776"/>
    </source>
</evidence>
<dbReference type="Pfam" id="PF13424">
    <property type="entry name" value="TPR_12"/>
    <property type="match status" value="1"/>
</dbReference>
<dbReference type="InterPro" id="IPR011990">
    <property type="entry name" value="TPR-like_helical_dom_sf"/>
</dbReference>
<dbReference type="PROSITE" id="PS50005">
    <property type="entry name" value="TPR"/>
    <property type="match status" value="3"/>
</dbReference>
<feature type="repeat" description="TPR" evidence="7">
    <location>
        <begin position="477"/>
        <end position="510"/>
    </location>
</feature>
<dbReference type="GO" id="GO:0051301">
    <property type="term" value="P:cell division"/>
    <property type="evidence" value="ECO:0007669"/>
    <property type="project" value="UniProtKB-KW"/>
</dbReference>
<dbReference type="GO" id="GO:0031145">
    <property type="term" value="P:anaphase-promoting complex-dependent catabolic process"/>
    <property type="evidence" value="ECO:0007669"/>
    <property type="project" value="TreeGrafter"/>
</dbReference>
<evidence type="ECO:0000256" key="4">
    <source>
        <dbReference type="ARBA" id="ARBA00022786"/>
    </source>
</evidence>
<keyword evidence="2" id="KW-0677">Repeat</keyword>
<dbReference type="InterPro" id="IPR013105">
    <property type="entry name" value="TPR_2"/>
</dbReference>
<organism evidence="8 9">
    <name type="scientific">Acaromyces ingoldii</name>
    <dbReference type="NCBI Taxonomy" id="215250"/>
    <lineage>
        <taxon>Eukaryota</taxon>
        <taxon>Fungi</taxon>
        <taxon>Dikarya</taxon>
        <taxon>Basidiomycota</taxon>
        <taxon>Ustilaginomycotina</taxon>
        <taxon>Exobasidiomycetes</taxon>
        <taxon>Exobasidiales</taxon>
        <taxon>Cryptobasidiaceae</taxon>
        <taxon>Acaromyces</taxon>
    </lineage>
</organism>
<dbReference type="InParanoid" id="A0A316YM03"/>
<keyword evidence="4" id="KW-0833">Ubl conjugation pathway</keyword>
<evidence type="ECO:0000256" key="6">
    <source>
        <dbReference type="ARBA" id="ARBA00023306"/>
    </source>
</evidence>
<accession>A0A316YM03</accession>
<dbReference type="SMART" id="SM00028">
    <property type="entry name" value="TPR"/>
    <property type="match status" value="7"/>
</dbReference>
<sequence length="545" mass="62044">MRAKLLEDDVAPTEDRRALLDLMRLWREDAMKHHLYETAIFWGDKVLSLETSAQAWTDAYHLATAFFLTHRYAQAEHLLCSPLRNAAEEDEEEDDGVKLIDISSPARYLAAQCMVRQAKYHDALDLLNSERLEEEKYGPKVPCKDGGIKLASSKWHLRGLIQLRLGKQAEAQQSFVRALSLDVKNYEAFDQLVGGQLLSAREQWEFVQGLEYVAQAGDDGLHQEALQLVKFMYTTRLDKSGRVHAQQAAAARRQLYRLYRLDNNADVLLGLAEELFARQRYKDCHAVTLRIMDLSKDHEAALTVHVSTMVYLDDLRPTLFLLAHHLTDRDSDLAAAWYAVGCWYMASGRYSEARRYFSKAVSLNPRYAASWVAFAHCFANEGESDRAIVAYTTAERMFTQSHLPKLFIGMEHLHQGNLVLAETSLKGSALVWEDDALGRNERGVVAYYKGEYQEAINLFEAALEAADDVQMPASSWAPTHLNLGFAYRRSERYEKARRAFMKTMELDPECGPAHTGLAMIYHREGYLDEAVAWYEKVSSSSSLYL</sequence>
<evidence type="ECO:0000313" key="8">
    <source>
        <dbReference type="EMBL" id="PWN90407.1"/>
    </source>
</evidence>
<evidence type="ECO:0000256" key="1">
    <source>
        <dbReference type="ARBA" id="ARBA00022618"/>
    </source>
</evidence>
<dbReference type="RefSeq" id="XP_025377605.1">
    <property type="nucleotide sequence ID" value="XM_025519629.1"/>
</dbReference>
<dbReference type="FunCoup" id="A0A316YM03">
    <property type="interactions" value="738"/>
</dbReference>
<gene>
    <name evidence="8" type="ORF">FA10DRAFT_251900</name>
</gene>
<dbReference type="Pfam" id="PF13181">
    <property type="entry name" value="TPR_8"/>
    <property type="match status" value="2"/>
</dbReference>
<dbReference type="AlphaFoldDB" id="A0A316YM03"/>
<dbReference type="Proteomes" id="UP000245768">
    <property type="component" value="Unassembled WGS sequence"/>
</dbReference>
<dbReference type="STRING" id="215250.A0A316YM03"/>
<evidence type="ECO:0000256" key="7">
    <source>
        <dbReference type="PROSITE-ProRule" id="PRU00339"/>
    </source>
</evidence>
<keyword evidence="3" id="KW-0498">Mitosis</keyword>
<dbReference type="EMBL" id="KZ819636">
    <property type="protein sequence ID" value="PWN90407.1"/>
    <property type="molecule type" value="Genomic_DNA"/>
</dbReference>
<dbReference type="SUPFAM" id="SSF48452">
    <property type="entry name" value="TPR-like"/>
    <property type="match status" value="2"/>
</dbReference>
<proteinExistence type="predicted"/>
<keyword evidence="1" id="KW-0132">Cell division</keyword>
<dbReference type="PANTHER" id="PTHR12558">
    <property type="entry name" value="CELL DIVISION CYCLE 16,23,27"/>
    <property type="match status" value="1"/>
</dbReference>
<evidence type="ECO:0000313" key="9">
    <source>
        <dbReference type="Proteomes" id="UP000245768"/>
    </source>
</evidence>
<dbReference type="Gene3D" id="1.25.40.10">
    <property type="entry name" value="Tetratricopeptide repeat domain"/>
    <property type="match status" value="1"/>
</dbReference>
<dbReference type="Pfam" id="PF07719">
    <property type="entry name" value="TPR_2"/>
    <property type="match status" value="1"/>
</dbReference>
<keyword evidence="5 7" id="KW-0802">TPR repeat</keyword>
<dbReference type="PANTHER" id="PTHR12558:SF9">
    <property type="entry name" value="CELL DIVISION CYCLE PROTEIN 16 HOMOLOG"/>
    <property type="match status" value="1"/>
</dbReference>
<protein>
    <submittedName>
        <fullName evidence="8">TPR-like protein</fullName>
    </submittedName>
</protein>
<name>A0A316YM03_9BASI</name>